<dbReference type="RefSeq" id="WP_006313525.1">
    <property type="nucleotide sequence ID" value="NZ_ARZA01000177.1"/>
</dbReference>
<dbReference type="InterPro" id="IPR003731">
    <property type="entry name" value="Di-Nase_FeMo-co_biosynth"/>
</dbReference>
<dbReference type="Gene3D" id="3.30.420.130">
    <property type="entry name" value="Dinitrogenase iron-molybdenum cofactor biosynthesis domain"/>
    <property type="match status" value="1"/>
</dbReference>
<dbReference type="AlphaFoldDB" id="R1CDL7"/>
<dbReference type="Proteomes" id="UP000013378">
    <property type="component" value="Unassembled WGS sequence"/>
</dbReference>
<name>R1CDL7_9FIRM</name>
<evidence type="ECO:0000259" key="1">
    <source>
        <dbReference type="Pfam" id="PF02579"/>
    </source>
</evidence>
<dbReference type="EMBL" id="ARZA01000177">
    <property type="protein sequence ID" value="EOD00385.1"/>
    <property type="molecule type" value="Genomic_DNA"/>
</dbReference>
<organism evidence="2 3">
    <name type="scientific">Caldisalinibacter kiritimatiensis</name>
    <dbReference type="NCBI Taxonomy" id="1304284"/>
    <lineage>
        <taxon>Bacteria</taxon>
        <taxon>Bacillati</taxon>
        <taxon>Bacillota</taxon>
        <taxon>Tissierellia</taxon>
        <taxon>Tissierellales</taxon>
        <taxon>Thermohalobacteraceae</taxon>
        <taxon>Caldisalinibacter</taxon>
    </lineage>
</organism>
<protein>
    <submittedName>
        <fullName evidence="2">Dinitrogenase iron-molybdenum cofactor biosynthesis</fullName>
    </submittedName>
</protein>
<feature type="domain" description="Dinitrogenase iron-molybdenum cofactor biosynthesis" evidence="1">
    <location>
        <begin position="13"/>
        <end position="110"/>
    </location>
</feature>
<dbReference type="InterPro" id="IPR036105">
    <property type="entry name" value="DiNase_FeMo-co_biosyn_sf"/>
</dbReference>
<evidence type="ECO:0000313" key="2">
    <source>
        <dbReference type="EMBL" id="EOD00385.1"/>
    </source>
</evidence>
<dbReference type="Pfam" id="PF02579">
    <property type="entry name" value="Nitro_FeMo-Co"/>
    <property type="match status" value="1"/>
</dbReference>
<dbReference type="OrthoDB" id="280278at2"/>
<dbReference type="STRING" id="1304284.L21TH_1558"/>
<comment type="caution">
    <text evidence="2">The sequence shown here is derived from an EMBL/GenBank/DDBJ whole genome shotgun (WGS) entry which is preliminary data.</text>
</comment>
<gene>
    <name evidence="2" type="ORF">L21TH_1558</name>
</gene>
<proteinExistence type="predicted"/>
<accession>R1CDL7</accession>
<dbReference type="SUPFAM" id="SSF53146">
    <property type="entry name" value="Nitrogenase accessory factor-like"/>
    <property type="match status" value="1"/>
</dbReference>
<keyword evidence="3" id="KW-1185">Reference proteome</keyword>
<dbReference type="eggNOG" id="COG1433">
    <property type="taxonomic scope" value="Bacteria"/>
</dbReference>
<sequence>MNLIIACATDNGEEFVNRHFGDANFYDIYSVSKEGWEYIKRVTNTTEEEEHEDEVHGDPKKAKGISQILKKHDVQVLVSRQFGLNITRVKKKFVPVVIRAKDVEEGLKLVKDHLDIIVEEYNKVEERQHIILKNRSELDEKVC</sequence>
<evidence type="ECO:0000313" key="3">
    <source>
        <dbReference type="Proteomes" id="UP000013378"/>
    </source>
</evidence>
<reference evidence="2 3" key="1">
    <citation type="journal article" date="2015" name="Geomicrobiol. J.">
        <title>Caldisalinibacter kiritimatiensis gen. nov., sp. nov., a moderately thermohalophilic thiosulfate-reducing bacterium from a hypersaline microbial mat.</title>
        <authorList>
            <person name="Ben Hania W."/>
            <person name="Joseph M."/>
            <person name="Fiebig A."/>
            <person name="Bunk B."/>
            <person name="Klenk H.-P."/>
            <person name="Fardeau M.-L."/>
            <person name="Spring S."/>
        </authorList>
    </citation>
    <scope>NUCLEOTIDE SEQUENCE [LARGE SCALE GENOMIC DNA]</scope>
    <source>
        <strain evidence="2 3">L21-TH-D2</strain>
    </source>
</reference>